<dbReference type="InterPro" id="IPR011330">
    <property type="entry name" value="Glyco_hydro/deAcase_b/a-brl"/>
</dbReference>
<proteinExistence type="predicted"/>
<organism evidence="2 3">
    <name type="scientific">Anaerocolumna aminovalerica</name>
    <dbReference type="NCBI Taxonomy" id="1527"/>
    <lineage>
        <taxon>Bacteria</taxon>
        <taxon>Bacillati</taxon>
        <taxon>Bacillota</taxon>
        <taxon>Clostridia</taxon>
        <taxon>Lachnospirales</taxon>
        <taxon>Lachnospiraceae</taxon>
        <taxon>Anaerocolumna</taxon>
    </lineage>
</organism>
<dbReference type="Proteomes" id="UP000198806">
    <property type="component" value="Unassembled WGS sequence"/>
</dbReference>
<dbReference type="AlphaFoldDB" id="A0A1I5IQM6"/>
<dbReference type="EMBL" id="FOWD01000050">
    <property type="protein sequence ID" value="SFO62827.1"/>
    <property type="molecule type" value="Genomic_DNA"/>
</dbReference>
<dbReference type="SUPFAM" id="SSF88713">
    <property type="entry name" value="Glycoside hydrolase/deacetylase"/>
    <property type="match status" value="1"/>
</dbReference>
<dbReference type="CDD" id="cd10959">
    <property type="entry name" value="CE4_NodB_like_3"/>
    <property type="match status" value="1"/>
</dbReference>
<evidence type="ECO:0000313" key="2">
    <source>
        <dbReference type="EMBL" id="SFO62827.1"/>
    </source>
</evidence>
<gene>
    <name evidence="2" type="ORF">SAMN04489757_15010</name>
</gene>
<dbReference type="InterPro" id="IPR050248">
    <property type="entry name" value="Polysacc_deacetylase_ArnD"/>
</dbReference>
<evidence type="ECO:0000313" key="3">
    <source>
        <dbReference type="Proteomes" id="UP000198806"/>
    </source>
</evidence>
<feature type="domain" description="NodB homology" evidence="1">
    <location>
        <begin position="2"/>
        <end position="189"/>
    </location>
</feature>
<dbReference type="InterPro" id="IPR002509">
    <property type="entry name" value="NODB_dom"/>
</dbReference>
<dbReference type="PANTHER" id="PTHR10587">
    <property type="entry name" value="GLYCOSYL TRANSFERASE-RELATED"/>
    <property type="match status" value="1"/>
</dbReference>
<accession>A0A1I5IQM6</accession>
<name>A0A1I5IQM6_9FIRM</name>
<reference evidence="2 3" key="1">
    <citation type="submission" date="2016-10" db="EMBL/GenBank/DDBJ databases">
        <authorList>
            <person name="de Groot N.N."/>
        </authorList>
    </citation>
    <scope>NUCLEOTIDE SEQUENCE [LARGE SCALE GENOMIC DNA]</scope>
    <source>
        <strain evidence="2 3">DSM 1283</strain>
    </source>
</reference>
<keyword evidence="3" id="KW-1185">Reference proteome</keyword>
<dbReference type="Pfam" id="PF01522">
    <property type="entry name" value="Polysacc_deac_1"/>
    <property type="match status" value="1"/>
</dbReference>
<protein>
    <submittedName>
        <fullName evidence="2">Peptidoglycan/xylan/chitin deacetylase, PgdA/CDA1 family</fullName>
    </submittedName>
</protein>
<sequence>MKRLVLTFDDGPDPIYTRKILDILKDENIKASFFVVAKNALQYPELIERMKNEGHCIALHSLEHRHAFLCGYGYTKYDFSKSLELLHNMDCNIRYYRPPWGVRNIFTKIFVKKHNLQMVLWDVMVGDWKAGNTPEILANKIEKKIFDGAIICLHDGCEKYGGVKGSPFNTIDALKIAIPKLKEEGYNFVTVEEFLNHA</sequence>
<dbReference type="PROSITE" id="PS51677">
    <property type="entry name" value="NODB"/>
    <property type="match status" value="1"/>
</dbReference>
<dbReference type="PANTHER" id="PTHR10587:SF137">
    <property type="entry name" value="4-DEOXY-4-FORMAMIDO-L-ARABINOSE-PHOSPHOUNDECAPRENOL DEFORMYLASE ARND-RELATED"/>
    <property type="match status" value="1"/>
</dbReference>
<dbReference type="GO" id="GO:0005975">
    <property type="term" value="P:carbohydrate metabolic process"/>
    <property type="evidence" value="ECO:0007669"/>
    <property type="project" value="InterPro"/>
</dbReference>
<dbReference type="GO" id="GO:0016810">
    <property type="term" value="F:hydrolase activity, acting on carbon-nitrogen (but not peptide) bonds"/>
    <property type="evidence" value="ECO:0007669"/>
    <property type="project" value="InterPro"/>
</dbReference>
<dbReference type="OrthoDB" id="9806342at2"/>
<dbReference type="RefSeq" id="WP_091688787.1">
    <property type="nucleotide sequence ID" value="NZ_BAABFM010000030.1"/>
</dbReference>
<evidence type="ECO:0000259" key="1">
    <source>
        <dbReference type="PROSITE" id="PS51677"/>
    </source>
</evidence>
<dbReference type="Gene3D" id="3.20.20.370">
    <property type="entry name" value="Glycoside hydrolase/deacetylase"/>
    <property type="match status" value="1"/>
</dbReference>
<dbReference type="STRING" id="1527.SAMN04489757_15010"/>